<dbReference type="SMART" id="SM00530">
    <property type="entry name" value="HTH_XRE"/>
    <property type="match status" value="1"/>
</dbReference>
<keyword evidence="3" id="KW-1185">Reference proteome</keyword>
<comment type="caution">
    <text evidence="2">The sequence shown here is derived from an EMBL/GenBank/DDBJ whole genome shotgun (WGS) entry which is preliminary data.</text>
</comment>
<feature type="domain" description="HTH cro/C1-type" evidence="1">
    <location>
        <begin position="31"/>
        <end position="84"/>
    </location>
</feature>
<dbReference type="EMBL" id="BAAAVA010000001">
    <property type="protein sequence ID" value="GAA2907175.1"/>
    <property type="molecule type" value="Genomic_DNA"/>
</dbReference>
<dbReference type="SUPFAM" id="SSF47413">
    <property type="entry name" value="lambda repressor-like DNA-binding domains"/>
    <property type="match status" value="1"/>
</dbReference>
<sequence length="298" mass="33522">MAETNRELADFLRRARAQVDPSRAGLPPDSRARRVPGLRREEVALLAGVSTDYYTRLEQGRRITPSPAVVEALGRALDLDEAGRAHLQDLFGLTAPSARGSRRPPAVQRLRPGLHQLIDALDGEPALVLGRRTDILAANRMARALFADFERKPRPERNYARWMFLDEAARDLFTDWEDQARTAVESLRLEVGRDPHDRATTELIAELRERSADFDRWWEQHRVHQRTHGSKRLRHPLVGDLTVAYETLTLPGDPDTTLFVYTCEAGSPSRRALDLLAGWTLADPPAGSGPQEQRPGRP</sequence>
<dbReference type="InterPro" id="IPR001387">
    <property type="entry name" value="Cro/C1-type_HTH"/>
</dbReference>
<dbReference type="CDD" id="cd00093">
    <property type="entry name" value="HTH_XRE"/>
    <property type="match status" value="1"/>
</dbReference>
<dbReference type="Proteomes" id="UP001501423">
    <property type="component" value="Unassembled WGS sequence"/>
</dbReference>
<organism evidence="2 3">
    <name type="scientific">Streptomyces erythrogriseus</name>
    <dbReference type="NCBI Taxonomy" id="284027"/>
    <lineage>
        <taxon>Bacteria</taxon>
        <taxon>Bacillati</taxon>
        <taxon>Actinomycetota</taxon>
        <taxon>Actinomycetes</taxon>
        <taxon>Kitasatosporales</taxon>
        <taxon>Streptomycetaceae</taxon>
        <taxon>Streptomyces</taxon>
        <taxon>Streptomyces griseoincarnatus group</taxon>
    </lineage>
</organism>
<evidence type="ECO:0000313" key="2">
    <source>
        <dbReference type="EMBL" id="GAA2907175.1"/>
    </source>
</evidence>
<dbReference type="PANTHER" id="PTHR35010">
    <property type="entry name" value="BLL4672 PROTEIN-RELATED"/>
    <property type="match status" value="1"/>
</dbReference>
<dbReference type="RefSeq" id="WP_346087200.1">
    <property type="nucleotide sequence ID" value="NZ_BAAAVA010000001.1"/>
</dbReference>
<dbReference type="Gene3D" id="3.30.450.180">
    <property type="match status" value="1"/>
</dbReference>
<evidence type="ECO:0000259" key="1">
    <source>
        <dbReference type="PROSITE" id="PS50943"/>
    </source>
</evidence>
<proteinExistence type="predicted"/>
<dbReference type="PROSITE" id="PS50943">
    <property type="entry name" value="HTH_CROC1"/>
    <property type="match status" value="1"/>
</dbReference>
<dbReference type="Pfam" id="PF13560">
    <property type="entry name" value="HTH_31"/>
    <property type="match status" value="1"/>
</dbReference>
<gene>
    <name evidence="2" type="ORF">GCM10010478_02090</name>
</gene>
<dbReference type="InterPro" id="IPR041413">
    <property type="entry name" value="MLTR_LBD"/>
</dbReference>
<evidence type="ECO:0000313" key="3">
    <source>
        <dbReference type="Proteomes" id="UP001501423"/>
    </source>
</evidence>
<name>A0ABN3WA32_9ACTN</name>
<dbReference type="Pfam" id="PF17765">
    <property type="entry name" value="MLTR_LBD"/>
    <property type="match status" value="1"/>
</dbReference>
<dbReference type="InterPro" id="IPR010982">
    <property type="entry name" value="Lambda_DNA-bd_dom_sf"/>
</dbReference>
<dbReference type="Gene3D" id="1.10.260.40">
    <property type="entry name" value="lambda repressor-like DNA-binding domains"/>
    <property type="match status" value="1"/>
</dbReference>
<dbReference type="PANTHER" id="PTHR35010:SF2">
    <property type="entry name" value="BLL4672 PROTEIN"/>
    <property type="match status" value="1"/>
</dbReference>
<accession>A0ABN3WA32</accession>
<reference evidence="2 3" key="1">
    <citation type="journal article" date="2019" name="Int. J. Syst. Evol. Microbiol.">
        <title>The Global Catalogue of Microorganisms (GCM) 10K type strain sequencing project: providing services to taxonomists for standard genome sequencing and annotation.</title>
        <authorList>
            <consortium name="The Broad Institute Genomics Platform"/>
            <consortium name="The Broad Institute Genome Sequencing Center for Infectious Disease"/>
            <person name="Wu L."/>
            <person name="Ma J."/>
        </authorList>
    </citation>
    <scope>NUCLEOTIDE SEQUENCE [LARGE SCALE GENOMIC DNA]</scope>
    <source>
        <strain evidence="2 3">JCM 9650</strain>
    </source>
</reference>
<protein>
    <submittedName>
        <fullName evidence="2">Helix-turn-helix transcriptional regulator</fullName>
    </submittedName>
</protein>